<accession>A0A1I3WTQ7</accession>
<feature type="domain" description="Methyl-accepting transducer" evidence="7">
    <location>
        <begin position="433"/>
        <end position="662"/>
    </location>
</feature>
<evidence type="ECO:0000259" key="8">
    <source>
        <dbReference type="PROSITE" id="PS50192"/>
    </source>
</evidence>
<dbReference type="Gene3D" id="3.30.450.20">
    <property type="entry name" value="PAS domain"/>
    <property type="match status" value="2"/>
</dbReference>
<comment type="caution">
    <text evidence="10">The sequence shown here is derived from an EMBL/GenBank/DDBJ whole genome shotgun (WGS) entry which is preliminary data.</text>
</comment>
<sequence>MASLKLKGKLTFWVVVIALVSMVASSGSVLFIGAGVIEEQAIGLSNEIAKESAAVVKAELDQSFAVARNTANALDALRKSGDANRDASAEILKSVLKSNEQLIGSWAAWEPDAFDGKDQDWANKPYHDQTGRFIPYWFRSGGQIGREALVDYEKDGAGDYYLLAQRSGEEIILEPYTYSVGGVDTLITSLVVPVDGFGARDGVAGVDIALSDIQERLNGMHPYEEGYLTLISSSGTIVSNPDSQLVSKAAGSAGFSKAILEPLNSGKTRILPNTQVGNVEMLQVGVPISIAKTEEPWLLVITIPRSKILEASNQMFSLVSVLGVILALFAALGAWIFASSLSKPISSLTRVMGELASGNLNVDISERRQQDEISDMITAVRVFKDNAIKVKEMEADKKEQESKRRAEEKATRTKIVSDFEKSVGTVVQTVSSAATGMKSYAEVLEPAATRAQSRAQAGASAAEATSVNVQTVSSAAEELTASIREIGMQVDLASRTVAVAVSKSEQTNITVRGLSEAVLKIGEVIDIINAIADQTNLLALNATIEAARAGESGKGFAVVANEVKDLANQTGRATQSIAEQISGVQEATQGAVDEIAGISKTISELDEVASNIAAAVEEQGVATSEIARSAELASNGTKEVFASVNDIGKAAEDTSDSALSVKKASVDLTDLAEELKERVEGFVSQLRA</sequence>
<dbReference type="PROSITE" id="PS50192">
    <property type="entry name" value="T_SNARE"/>
    <property type="match status" value="1"/>
</dbReference>
<dbReference type="CDD" id="cd12913">
    <property type="entry name" value="PDC1_MCP_like"/>
    <property type="match status" value="1"/>
</dbReference>
<feature type="domain" description="T-SNARE coiled-coil homology" evidence="8">
    <location>
        <begin position="585"/>
        <end position="647"/>
    </location>
</feature>
<dbReference type="Pfam" id="PF22673">
    <property type="entry name" value="MCP-like_PDC_1"/>
    <property type="match status" value="1"/>
</dbReference>
<keyword evidence="2" id="KW-1003">Cell membrane</keyword>
<dbReference type="PANTHER" id="PTHR32089">
    <property type="entry name" value="METHYL-ACCEPTING CHEMOTAXIS PROTEIN MCPB"/>
    <property type="match status" value="1"/>
</dbReference>
<name>A0A1I3WTQ7_9HYPH</name>
<dbReference type="InterPro" id="IPR000727">
    <property type="entry name" value="T_SNARE_dom"/>
</dbReference>
<evidence type="ECO:0000259" key="7">
    <source>
        <dbReference type="PROSITE" id="PS50111"/>
    </source>
</evidence>
<dbReference type="CDD" id="cd06225">
    <property type="entry name" value="HAMP"/>
    <property type="match status" value="1"/>
</dbReference>
<keyword evidence="2" id="KW-0997">Cell inner membrane</keyword>
<dbReference type="Gene3D" id="1.10.287.950">
    <property type="entry name" value="Methyl-accepting chemotaxis protein"/>
    <property type="match status" value="1"/>
</dbReference>
<feature type="domain" description="HAMP" evidence="9">
    <location>
        <begin position="339"/>
        <end position="392"/>
    </location>
</feature>
<dbReference type="Pfam" id="PF00015">
    <property type="entry name" value="MCPsignal"/>
    <property type="match status" value="1"/>
</dbReference>
<feature type="transmembrane region" description="Helical" evidence="6">
    <location>
        <begin position="12"/>
        <end position="37"/>
    </location>
</feature>
<evidence type="ECO:0000256" key="3">
    <source>
        <dbReference type="ARBA" id="ARBA00023224"/>
    </source>
</evidence>
<dbReference type="PROSITE" id="PS50885">
    <property type="entry name" value="HAMP"/>
    <property type="match status" value="1"/>
</dbReference>
<evidence type="ECO:0000313" key="10">
    <source>
        <dbReference type="EMBL" id="SFK10730.1"/>
    </source>
</evidence>
<evidence type="ECO:0000259" key="9">
    <source>
        <dbReference type="PROSITE" id="PS50885"/>
    </source>
</evidence>
<evidence type="ECO:0000256" key="2">
    <source>
        <dbReference type="ARBA" id="ARBA00022519"/>
    </source>
</evidence>
<evidence type="ECO:0000256" key="1">
    <source>
        <dbReference type="ARBA" id="ARBA00004429"/>
    </source>
</evidence>
<evidence type="ECO:0000256" key="5">
    <source>
        <dbReference type="PROSITE-ProRule" id="PRU00284"/>
    </source>
</evidence>
<dbReference type="SUPFAM" id="SSF58104">
    <property type="entry name" value="Methyl-accepting chemotaxis protein (MCP) signaling domain"/>
    <property type="match status" value="1"/>
</dbReference>
<dbReference type="PANTHER" id="PTHR32089:SF112">
    <property type="entry name" value="LYSOZYME-LIKE PROTEIN-RELATED"/>
    <property type="match status" value="1"/>
</dbReference>
<keyword evidence="3 5" id="KW-0807">Transducer</keyword>
<keyword evidence="6" id="KW-0472">Membrane</keyword>
<dbReference type="PROSITE" id="PS50111">
    <property type="entry name" value="CHEMOTAXIS_TRANSDUC_2"/>
    <property type="match status" value="1"/>
</dbReference>
<dbReference type="Proteomes" id="UP000199598">
    <property type="component" value="Unassembled WGS sequence"/>
</dbReference>
<dbReference type="Gene3D" id="6.10.340.10">
    <property type="match status" value="1"/>
</dbReference>
<keyword evidence="6" id="KW-0812">Transmembrane</keyword>
<feature type="transmembrane region" description="Helical" evidence="6">
    <location>
        <begin position="315"/>
        <end position="338"/>
    </location>
</feature>
<evidence type="ECO:0000256" key="6">
    <source>
        <dbReference type="SAM" id="Phobius"/>
    </source>
</evidence>
<keyword evidence="11" id="KW-1185">Reference proteome</keyword>
<dbReference type="Pfam" id="PF00672">
    <property type="entry name" value="HAMP"/>
    <property type="match status" value="1"/>
</dbReference>
<dbReference type="InterPro" id="IPR004089">
    <property type="entry name" value="MCPsignal_dom"/>
</dbReference>
<dbReference type="RefSeq" id="WP_093517318.1">
    <property type="nucleotide sequence ID" value="NZ_FOSK01000002.1"/>
</dbReference>
<dbReference type="SMART" id="SM00283">
    <property type="entry name" value="MA"/>
    <property type="match status" value="1"/>
</dbReference>
<dbReference type="EMBL" id="FOSK01000002">
    <property type="protein sequence ID" value="SFK10730.1"/>
    <property type="molecule type" value="Genomic_DNA"/>
</dbReference>
<comment type="subcellular location">
    <subcellularLocation>
        <location evidence="1">Cell inner membrane</location>
        <topology evidence="1">Multi-pass membrane protein</topology>
    </subcellularLocation>
</comment>
<reference evidence="10 11" key="1">
    <citation type="submission" date="2016-10" db="EMBL/GenBank/DDBJ databases">
        <authorList>
            <person name="Varghese N."/>
            <person name="Submissions S."/>
        </authorList>
    </citation>
    <scope>NUCLEOTIDE SEQUENCE [LARGE SCALE GENOMIC DNA]</scope>
    <source>
        <strain evidence="10 11">DSM 16392</strain>
    </source>
</reference>
<evidence type="ECO:0000256" key="4">
    <source>
        <dbReference type="ARBA" id="ARBA00029447"/>
    </source>
</evidence>
<dbReference type="SMART" id="SM00304">
    <property type="entry name" value="HAMP"/>
    <property type="match status" value="1"/>
</dbReference>
<keyword evidence="6" id="KW-1133">Transmembrane helix</keyword>
<organism evidence="10 11">
    <name type="scientific">Pseudovibrio ascidiaceicola</name>
    <dbReference type="NCBI Taxonomy" id="285279"/>
    <lineage>
        <taxon>Bacteria</taxon>
        <taxon>Pseudomonadati</taxon>
        <taxon>Pseudomonadota</taxon>
        <taxon>Alphaproteobacteria</taxon>
        <taxon>Hyphomicrobiales</taxon>
        <taxon>Stappiaceae</taxon>
        <taxon>Pseudovibrio</taxon>
    </lineage>
</organism>
<dbReference type="InterPro" id="IPR003660">
    <property type="entry name" value="HAMP_dom"/>
</dbReference>
<evidence type="ECO:0000313" key="11">
    <source>
        <dbReference type="Proteomes" id="UP000199598"/>
    </source>
</evidence>
<comment type="similarity">
    <text evidence="4">Belongs to the methyl-accepting chemotaxis (MCP) protein family.</text>
</comment>
<gene>
    <name evidence="10" type="ORF">SAMN04488518_102174</name>
</gene>
<proteinExistence type="inferred from homology"/>
<protein>
    <submittedName>
        <fullName evidence="10">Methyl-accepting chemotaxis sensory transducer with Cache sensor</fullName>
    </submittedName>
</protein>